<dbReference type="Pfam" id="PF00651">
    <property type="entry name" value="BTB"/>
    <property type="match status" value="1"/>
</dbReference>
<sequence length="270" mass="30724">MARPDKTGLPSNLYKDFFDDATLSDLTIKLRDRSVYVHRIVLCRASEYFHKLLLGPFRESKEKVIELCEDDPDAMTTFLRHLYGFETRADVTADQYNLEAQAQVYAVAEKYQMETLLVEISRNLSGWLLPRWRRDKVNIPDFLAAARIIFLETPSSSSRGREIIIRHCVKRLLHLKHKPEFHSLLSDVGELGAAIIKHQELSDLIDGIWTCGGREDCRGIASCPACNTTYDEEDARENLVARALSNGKLEQSDGDSLKREAKLLAQKDAL</sequence>
<proteinExistence type="predicted"/>
<keyword evidence="3" id="KW-1185">Reference proteome</keyword>
<dbReference type="CDD" id="cd18186">
    <property type="entry name" value="BTB_POZ_ZBTB_KLHL-like"/>
    <property type="match status" value="1"/>
</dbReference>
<dbReference type="PROSITE" id="PS50097">
    <property type="entry name" value="BTB"/>
    <property type="match status" value="1"/>
</dbReference>
<evidence type="ECO:0000313" key="2">
    <source>
        <dbReference type="EMBL" id="KAL1585952.1"/>
    </source>
</evidence>
<evidence type="ECO:0000313" key="3">
    <source>
        <dbReference type="Proteomes" id="UP000803884"/>
    </source>
</evidence>
<dbReference type="AlphaFoldDB" id="A0AB34KQA1"/>
<dbReference type="SMART" id="SM00225">
    <property type="entry name" value="BTB"/>
    <property type="match status" value="1"/>
</dbReference>
<dbReference type="InterPro" id="IPR011333">
    <property type="entry name" value="SKP1/BTB/POZ_sf"/>
</dbReference>
<dbReference type="PANTHER" id="PTHR47843:SF5">
    <property type="entry name" value="BTB_POZ DOMAIN PROTEIN"/>
    <property type="match status" value="1"/>
</dbReference>
<dbReference type="PANTHER" id="PTHR47843">
    <property type="entry name" value="BTB DOMAIN-CONTAINING PROTEIN-RELATED"/>
    <property type="match status" value="1"/>
</dbReference>
<name>A0AB34KQA1_9PEZI</name>
<reference evidence="2 3" key="1">
    <citation type="journal article" date="2020" name="Microbiol. Resour. Announc.">
        <title>Draft Genome Sequence of a Cladosporium Species Isolated from the Mesophotic Ascidian Didemnum maculosum.</title>
        <authorList>
            <person name="Gioti A."/>
            <person name="Siaperas R."/>
            <person name="Nikolaivits E."/>
            <person name="Le Goff G."/>
            <person name="Ouazzani J."/>
            <person name="Kotoulas G."/>
            <person name="Topakas E."/>
        </authorList>
    </citation>
    <scope>NUCLEOTIDE SEQUENCE [LARGE SCALE GENOMIC DNA]</scope>
    <source>
        <strain evidence="2 3">TM138-S3</strain>
    </source>
</reference>
<dbReference type="Gene3D" id="3.30.710.10">
    <property type="entry name" value="Potassium Channel Kv1.1, Chain A"/>
    <property type="match status" value="1"/>
</dbReference>
<dbReference type="GeneID" id="96006337"/>
<accession>A0AB34KQA1</accession>
<evidence type="ECO:0000259" key="1">
    <source>
        <dbReference type="PROSITE" id="PS50097"/>
    </source>
</evidence>
<dbReference type="InterPro" id="IPR000210">
    <property type="entry name" value="BTB/POZ_dom"/>
</dbReference>
<dbReference type="SUPFAM" id="SSF54695">
    <property type="entry name" value="POZ domain"/>
    <property type="match status" value="1"/>
</dbReference>
<comment type="caution">
    <text evidence="2">The sequence shown here is derived from an EMBL/GenBank/DDBJ whole genome shotgun (WGS) entry which is preliminary data.</text>
</comment>
<feature type="domain" description="BTB" evidence="1">
    <location>
        <begin position="24"/>
        <end position="83"/>
    </location>
</feature>
<dbReference type="RefSeq" id="XP_069229057.1">
    <property type="nucleotide sequence ID" value="XM_069373499.1"/>
</dbReference>
<organism evidence="2 3">
    <name type="scientific">Cladosporium halotolerans</name>
    <dbReference type="NCBI Taxonomy" id="1052096"/>
    <lineage>
        <taxon>Eukaryota</taxon>
        <taxon>Fungi</taxon>
        <taxon>Dikarya</taxon>
        <taxon>Ascomycota</taxon>
        <taxon>Pezizomycotina</taxon>
        <taxon>Dothideomycetes</taxon>
        <taxon>Dothideomycetidae</taxon>
        <taxon>Cladosporiales</taxon>
        <taxon>Cladosporiaceae</taxon>
        <taxon>Cladosporium</taxon>
    </lineage>
</organism>
<dbReference type="EMBL" id="JAAQHG020000016">
    <property type="protein sequence ID" value="KAL1585952.1"/>
    <property type="molecule type" value="Genomic_DNA"/>
</dbReference>
<dbReference type="Proteomes" id="UP000803884">
    <property type="component" value="Unassembled WGS sequence"/>
</dbReference>
<protein>
    <recommendedName>
        <fullName evidence="1">BTB domain-containing protein</fullName>
    </recommendedName>
</protein>
<gene>
    <name evidence="2" type="ORF">WHR41_04893</name>
</gene>